<feature type="transmembrane region" description="Helical" evidence="4">
    <location>
        <begin position="95"/>
        <end position="118"/>
    </location>
</feature>
<evidence type="ECO:0000313" key="7">
    <source>
        <dbReference type="Proteomes" id="UP000664521"/>
    </source>
</evidence>
<evidence type="ECO:0000256" key="1">
    <source>
        <dbReference type="ARBA" id="ARBA00022692"/>
    </source>
</evidence>
<comment type="similarity">
    <text evidence="4">Belongs to the AIM11 family.</text>
</comment>
<reference evidence="6" key="1">
    <citation type="submission" date="2021-03" db="EMBL/GenBank/DDBJ databases">
        <authorList>
            <person name="Tagirdzhanova G."/>
        </authorList>
    </citation>
    <scope>NUCLEOTIDE SEQUENCE</scope>
</reference>
<organism evidence="6 7">
    <name type="scientific">Heterodermia speciosa</name>
    <dbReference type="NCBI Taxonomy" id="116794"/>
    <lineage>
        <taxon>Eukaryota</taxon>
        <taxon>Fungi</taxon>
        <taxon>Dikarya</taxon>
        <taxon>Ascomycota</taxon>
        <taxon>Pezizomycotina</taxon>
        <taxon>Lecanoromycetes</taxon>
        <taxon>OSLEUM clade</taxon>
        <taxon>Lecanoromycetidae</taxon>
        <taxon>Caliciales</taxon>
        <taxon>Physciaceae</taxon>
        <taxon>Heterodermia</taxon>
    </lineage>
</organism>
<keyword evidence="2 4" id="KW-1133">Transmembrane helix</keyword>
<proteinExistence type="inferred from homology"/>
<evidence type="ECO:0000256" key="2">
    <source>
        <dbReference type="ARBA" id="ARBA00022989"/>
    </source>
</evidence>
<keyword evidence="1 4" id="KW-0812">Transmembrane</keyword>
<protein>
    <recommendedName>
        <fullName evidence="4">Altered inheritance of mitochondria protein 11</fullName>
    </recommendedName>
</protein>
<accession>A0A8H3IAP2</accession>
<comment type="caution">
    <text evidence="6">The sequence shown here is derived from an EMBL/GenBank/DDBJ whole genome shotgun (WGS) entry which is preliminary data.</text>
</comment>
<feature type="region of interest" description="Disordered" evidence="5">
    <location>
        <begin position="1"/>
        <end position="33"/>
    </location>
</feature>
<feature type="region of interest" description="Disordered" evidence="5">
    <location>
        <begin position="163"/>
        <end position="187"/>
    </location>
</feature>
<feature type="transmembrane region" description="Helical" evidence="4">
    <location>
        <begin position="44"/>
        <end position="63"/>
    </location>
</feature>
<evidence type="ECO:0000256" key="4">
    <source>
        <dbReference type="RuleBase" id="RU367098"/>
    </source>
</evidence>
<dbReference type="GO" id="GO:0016020">
    <property type="term" value="C:membrane"/>
    <property type="evidence" value="ECO:0007669"/>
    <property type="project" value="UniProtKB-SubCell"/>
</dbReference>
<keyword evidence="7" id="KW-1185">Reference proteome</keyword>
<dbReference type="Proteomes" id="UP000664521">
    <property type="component" value="Unassembled WGS sequence"/>
</dbReference>
<dbReference type="GO" id="GO:0005739">
    <property type="term" value="C:mitochondrion"/>
    <property type="evidence" value="ECO:0007669"/>
    <property type="project" value="TreeGrafter"/>
</dbReference>
<evidence type="ECO:0000256" key="5">
    <source>
        <dbReference type="SAM" id="MobiDB-lite"/>
    </source>
</evidence>
<sequence>MAFLEQSSSRIMQKTSSDHSIPSSPEHTDSTSITAPRSLKQLRLFLAGCTFFTLSTLITRRALARKYTSIFPRFYHPSNQPPSMTVNARLDAYEALSIATINVISFAVMLTGGTLWAFDISSMDELRQKVSRKRLELDETGSTERDNAAEEEWKELLGRALGKKDDSTRKEKDDEEEWRRDERGKSS</sequence>
<comment type="subcellular location">
    <subcellularLocation>
        <location evidence="4">Membrane</location>
        <topology evidence="4">Multi-pass membrane protein</topology>
    </subcellularLocation>
</comment>
<dbReference type="InterPro" id="IPR038814">
    <property type="entry name" value="AIM11"/>
</dbReference>
<dbReference type="OrthoDB" id="3558022at2759"/>
<evidence type="ECO:0000256" key="3">
    <source>
        <dbReference type="ARBA" id="ARBA00023136"/>
    </source>
</evidence>
<dbReference type="EMBL" id="CAJPDS010000007">
    <property type="protein sequence ID" value="CAF9909305.1"/>
    <property type="molecule type" value="Genomic_DNA"/>
</dbReference>
<name>A0A8H3IAP2_9LECA</name>
<keyword evidence="3 4" id="KW-0472">Membrane</keyword>
<dbReference type="PANTHER" id="PTHR39136:SF1">
    <property type="entry name" value="ALTERED INHERITANCE OF MITOCHONDRIA PROTEIN 11"/>
    <property type="match status" value="1"/>
</dbReference>
<dbReference type="AlphaFoldDB" id="A0A8H3IAP2"/>
<dbReference type="PANTHER" id="PTHR39136">
    <property type="entry name" value="ALTERED INHERITANCE OF MITOCHONDRIA PROTEIN 11"/>
    <property type="match status" value="1"/>
</dbReference>
<gene>
    <name evidence="4" type="primary">AIM11</name>
    <name evidence="6" type="ORF">HETSPECPRED_008936</name>
</gene>
<evidence type="ECO:0000313" key="6">
    <source>
        <dbReference type="EMBL" id="CAF9909305.1"/>
    </source>
</evidence>